<dbReference type="InterPro" id="IPR035903">
    <property type="entry name" value="HesB-like_dom_sf"/>
</dbReference>
<dbReference type="Proteomes" id="UP000241209">
    <property type="component" value="Unassembled WGS sequence"/>
</dbReference>
<reference evidence="3" key="2">
    <citation type="submission" date="2018-03" db="EMBL/GenBank/DDBJ databases">
        <authorList>
            <person name="Keele B.F."/>
        </authorList>
    </citation>
    <scope>NUCLEOTIDE SEQUENCE</scope>
    <source>
        <strain evidence="3">SNUC 2204</strain>
    </source>
</reference>
<comment type="similarity">
    <text evidence="1">Belongs to the HesB/IscA family.</text>
</comment>
<evidence type="ECO:0000313" key="4">
    <source>
        <dbReference type="EMBL" id="QRO84867.1"/>
    </source>
</evidence>
<evidence type="ECO:0000259" key="2">
    <source>
        <dbReference type="Pfam" id="PF01521"/>
    </source>
</evidence>
<keyword evidence="6" id="KW-1185">Reference proteome</keyword>
<reference evidence="3 5" key="1">
    <citation type="journal article" date="2016" name="Front. Microbiol.">
        <title>Comprehensive Phylogenetic Analysis of Bovine Non-aureus Staphylococci Species Based on Whole-Genome Sequencing.</title>
        <authorList>
            <person name="Naushad S."/>
            <person name="Barkema H.W."/>
            <person name="Luby C."/>
            <person name="Condas L.A."/>
            <person name="Nobrega D.B."/>
            <person name="Carson D.A."/>
            <person name="De Buck J."/>
        </authorList>
    </citation>
    <scope>NUCLEOTIDE SEQUENCE [LARGE SCALE GENOMIC DNA]</scope>
    <source>
        <strain evidence="3 5">SNUC 2204</strain>
    </source>
</reference>
<gene>
    <name evidence="3" type="ORF">BU072_11235</name>
    <name evidence="4" type="ORF">I6J37_11915</name>
</gene>
<dbReference type="STRING" id="1167632.GCA_000286335_01835"/>
<evidence type="ECO:0000313" key="5">
    <source>
        <dbReference type="Proteomes" id="UP000241209"/>
    </source>
</evidence>
<dbReference type="OrthoDB" id="1645729at2"/>
<name>A0A2T4PR63_9STAP</name>
<proteinExistence type="inferred from homology"/>
<dbReference type="RefSeq" id="WP_103322472.1">
    <property type="nucleotide sequence ID" value="NZ_BMDF01000002.1"/>
</dbReference>
<accession>A0A2T4PR63</accession>
<dbReference type="SUPFAM" id="SSF89360">
    <property type="entry name" value="HesB-like domain"/>
    <property type="match status" value="1"/>
</dbReference>
<protein>
    <recommendedName>
        <fullName evidence="2">Core domain-containing protein</fullName>
    </recommendedName>
</protein>
<dbReference type="AlphaFoldDB" id="A0A2T4PR63"/>
<evidence type="ECO:0000313" key="6">
    <source>
        <dbReference type="Proteomes" id="UP000627155"/>
    </source>
</evidence>
<dbReference type="EMBL" id="PZFK01000027">
    <property type="protein sequence ID" value="PTI28502.1"/>
    <property type="molecule type" value="Genomic_DNA"/>
</dbReference>
<sequence>MNLEITEKAIEWFKNELEFHDDQALRIFVRYGGEFQLKQGFSPAFTVDPLSASEIGFKDVKNDIPFFIDEKDLWYFEGNDLVIDLNDNGEIKYEVKTSK</sequence>
<dbReference type="InterPro" id="IPR008326">
    <property type="entry name" value="PdhI-like"/>
</dbReference>
<evidence type="ECO:0000313" key="3">
    <source>
        <dbReference type="EMBL" id="PTI28502.1"/>
    </source>
</evidence>
<dbReference type="GeneID" id="64116296"/>
<dbReference type="EMBL" id="CP069486">
    <property type="protein sequence ID" value="QRO84867.1"/>
    <property type="molecule type" value="Genomic_DNA"/>
</dbReference>
<dbReference type="PIRSF" id="PIRSF034852">
    <property type="entry name" value="UCP034852"/>
    <property type="match status" value="1"/>
</dbReference>
<reference evidence="4 6" key="3">
    <citation type="submission" date="2021-02" db="EMBL/GenBank/DDBJ databases">
        <title>FDA dAtabase for Regulatory Grade micrObial Sequences (FDA-ARGOS): Supporting development and validation of Infectious Disease Dx tests.</title>
        <authorList>
            <person name="Sproer C."/>
            <person name="Gronow S."/>
            <person name="Severitt S."/>
            <person name="Schroder I."/>
            <person name="Tallon L."/>
            <person name="Sadzewicz L."/>
            <person name="Zhao X."/>
            <person name="Boylan J."/>
            <person name="Ott S."/>
            <person name="Bowen H."/>
            <person name="Vavikolanu K."/>
            <person name="Mehta A."/>
            <person name="Aluvathingal J."/>
            <person name="Nadendla S."/>
            <person name="Lowell S."/>
            <person name="Myers T."/>
            <person name="Yan Y."/>
            <person name="Sichtig H."/>
        </authorList>
    </citation>
    <scope>NUCLEOTIDE SEQUENCE [LARGE SCALE GENOMIC DNA]</scope>
    <source>
        <strain evidence="4 6">FDAARGOS_1207</strain>
    </source>
</reference>
<dbReference type="InterPro" id="IPR000361">
    <property type="entry name" value="ATAP_core_dom"/>
</dbReference>
<feature type="domain" description="Core" evidence="2">
    <location>
        <begin position="1"/>
        <end position="87"/>
    </location>
</feature>
<evidence type="ECO:0000256" key="1">
    <source>
        <dbReference type="ARBA" id="ARBA00006718"/>
    </source>
</evidence>
<dbReference type="Proteomes" id="UP000627155">
    <property type="component" value="Chromosome"/>
</dbReference>
<organism evidence="3 5">
    <name type="scientific">Mammaliicoccus vitulinus</name>
    <dbReference type="NCBI Taxonomy" id="71237"/>
    <lineage>
        <taxon>Bacteria</taxon>
        <taxon>Bacillati</taxon>
        <taxon>Bacillota</taxon>
        <taxon>Bacilli</taxon>
        <taxon>Bacillales</taxon>
        <taxon>Staphylococcaceae</taxon>
        <taxon>Mammaliicoccus</taxon>
    </lineage>
</organism>
<dbReference type="Pfam" id="PF01521">
    <property type="entry name" value="Fe-S_biosyn"/>
    <property type="match status" value="1"/>
</dbReference>